<evidence type="ECO:0000256" key="1">
    <source>
        <dbReference type="SAM" id="Coils"/>
    </source>
</evidence>
<name>A0ABT5QRJ6_9GAMM</name>
<sequence>MKYIVAALLFVFASPSYAFEEDNFFGDHALRQEIRELQREVRQLKKRVSALEREAGNSGNSKRWGCYLDDLKAGGLYGTGFTKAEAKGRVLEKCADKEGTCFESRVKCSTED</sequence>
<keyword evidence="2" id="KW-0732">Signal</keyword>
<gene>
    <name evidence="3" type="ORF">LRP49_20760</name>
</gene>
<dbReference type="Proteomes" id="UP001149821">
    <property type="component" value="Unassembled WGS sequence"/>
</dbReference>
<organism evidence="3 4">
    <name type="scientific">Enterovibrio qingdaonensis</name>
    <dbReference type="NCBI Taxonomy" id="2899818"/>
    <lineage>
        <taxon>Bacteria</taxon>
        <taxon>Pseudomonadati</taxon>
        <taxon>Pseudomonadota</taxon>
        <taxon>Gammaproteobacteria</taxon>
        <taxon>Vibrionales</taxon>
        <taxon>Vibrionaceae</taxon>
        <taxon>Enterovibrio</taxon>
    </lineage>
</organism>
<dbReference type="EMBL" id="JAJUBB010000021">
    <property type="protein sequence ID" value="MDD1783610.1"/>
    <property type="molecule type" value="Genomic_DNA"/>
</dbReference>
<evidence type="ECO:0000313" key="4">
    <source>
        <dbReference type="Proteomes" id="UP001149821"/>
    </source>
</evidence>
<protein>
    <submittedName>
        <fullName evidence="3">SlyX family protein</fullName>
    </submittedName>
</protein>
<evidence type="ECO:0000313" key="3">
    <source>
        <dbReference type="EMBL" id="MDD1783610.1"/>
    </source>
</evidence>
<evidence type="ECO:0000256" key="2">
    <source>
        <dbReference type="SAM" id="SignalP"/>
    </source>
</evidence>
<feature type="chain" id="PRO_5047019946" evidence="2">
    <location>
        <begin position="19"/>
        <end position="112"/>
    </location>
</feature>
<feature type="signal peptide" evidence="2">
    <location>
        <begin position="1"/>
        <end position="18"/>
    </location>
</feature>
<proteinExistence type="predicted"/>
<accession>A0ABT5QRJ6</accession>
<comment type="caution">
    <text evidence="3">The sequence shown here is derived from an EMBL/GenBank/DDBJ whole genome shotgun (WGS) entry which is preliminary data.</text>
</comment>
<reference evidence="3" key="1">
    <citation type="submission" date="2021-12" db="EMBL/GenBank/DDBJ databases">
        <title>Enterovibrio ZSDZ35 sp. nov. and Enterovibrio ZSDZ42 sp. nov., isolated from coastal seawater in Qingdao.</title>
        <authorList>
            <person name="Zhang P."/>
        </authorList>
    </citation>
    <scope>NUCLEOTIDE SEQUENCE</scope>
    <source>
        <strain evidence="3">ZSDZ35</strain>
    </source>
</reference>
<keyword evidence="4" id="KW-1185">Reference proteome</keyword>
<feature type="coiled-coil region" evidence="1">
    <location>
        <begin position="27"/>
        <end position="54"/>
    </location>
</feature>
<keyword evidence="1" id="KW-0175">Coiled coil</keyword>
<dbReference type="RefSeq" id="WP_274144600.1">
    <property type="nucleotide sequence ID" value="NZ_JAJUBB010000021.1"/>
</dbReference>